<feature type="domain" description="Methyltransferase FkbM" evidence="1">
    <location>
        <begin position="151"/>
        <end position="304"/>
    </location>
</feature>
<dbReference type="GO" id="GO:0005789">
    <property type="term" value="C:endoplasmic reticulum membrane"/>
    <property type="evidence" value="ECO:0007669"/>
    <property type="project" value="TreeGrafter"/>
</dbReference>
<gene>
    <name evidence="2" type="ORF">BWQ96_06085</name>
</gene>
<sequence>MTSSASTSKQKAPSMQMYQMMKQLRGNASLSTILSVVVLALLVTILIQLSKLPFPPLSYHERHFNNISTLSRRDWQYGEDAPPCKAIFQKLKTNRLLCGLYGSKHSCAQDVKHVAESIGLGKVWMFSQFGQDAYMYINHFNRLNRRGVYLDVASNHPIRLSNSYFYDRCLGWKGICVEGNPMYYEATFRERSCQLVPTCAGKTDGQEVEFALRGELGGVMGDSYKFGGNSSSRTLMKERCVSVQTLLNRNAIRRVDFLSLDVEGHEYEVLQGIDWNSVQIDVISVEVTKSFDEVKSFLERVGYRRLLVGKHGDNSPVGKTFLGMDAIYVHPNVRFGHPQ</sequence>
<dbReference type="GO" id="GO:0006888">
    <property type="term" value="P:endoplasmic reticulum to Golgi vesicle-mediated transport"/>
    <property type="evidence" value="ECO:0007669"/>
    <property type="project" value="TreeGrafter"/>
</dbReference>
<dbReference type="EMBL" id="NBIV01000100">
    <property type="protein sequence ID" value="PXF44158.1"/>
    <property type="molecule type" value="Genomic_DNA"/>
</dbReference>
<evidence type="ECO:0000259" key="1">
    <source>
        <dbReference type="Pfam" id="PF05050"/>
    </source>
</evidence>
<dbReference type="GO" id="GO:0031902">
    <property type="term" value="C:late endosome membrane"/>
    <property type="evidence" value="ECO:0007669"/>
    <property type="project" value="TreeGrafter"/>
</dbReference>
<keyword evidence="3" id="KW-1185">Reference proteome</keyword>
<dbReference type="Proteomes" id="UP000247409">
    <property type="component" value="Unassembled WGS sequence"/>
</dbReference>
<proteinExistence type="predicted"/>
<dbReference type="InterPro" id="IPR053202">
    <property type="entry name" value="EGF_Rcpt_Signaling_Reg"/>
</dbReference>
<dbReference type="SUPFAM" id="SSF53335">
    <property type="entry name" value="S-adenosyl-L-methionine-dependent methyltransferases"/>
    <property type="match status" value="1"/>
</dbReference>
<dbReference type="GO" id="GO:0016197">
    <property type="term" value="P:endosomal transport"/>
    <property type="evidence" value="ECO:0007669"/>
    <property type="project" value="TreeGrafter"/>
</dbReference>
<dbReference type="Pfam" id="PF05050">
    <property type="entry name" value="Methyltransf_21"/>
    <property type="match status" value="1"/>
</dbReference>
<accession>A0A2V3IQ10</accession>
<dbReference type="STRING" id="448386.A0A2V3IQ10"/>
<protein>
    <submittedName>
        <fullName evidence="2">Protein Star</fullName>
    </submittedName>
</protein>
<evidence type="ECO:0000313" key="3">
    <source>
        <dbReference type="Proteomes" id="UP000247409"/>
    </source>
</evidence>
<dbReference type="Gene3D" id="3.40.50.150">
    <property type="entry name" value="Vaccinia Virus protein VP39"/>
    <property type="match status" value="1"/>
</dbReference>
<dbReference type="InterPro" id="IPR029063">
    <property type="entry name" value="SAM-dependent_MTases_sf"/>
</dbReference>
<dbReference type="PANTHER" id="PTHR34009">
    <property type="entry name" value="PROTEIN STAR"/>
    <property type="match status" value="1"/>
</dbReference>
<name>A0A2V3IQ10_9FLOR</name>
<evidence type="ECO:0000313" key="2">
    <source>
        <dbReference type="EMBL" id="PXF44158.1"/>
    </source>
</evidence>
<dbReference type="OrthoDB" id="6352234at2759"/>
<dbReference type="GO" id="GO:0005886">
    <property type="term" value="C:plasma membrane"/>
    <property type="evidence" value="ECO:0007669"/>
    <property type="project" value="TreeGrafter"/>
</dbReference>
<dbReference type="InterPro" id="IPR006342">
    <property type="entry name" value="FkbM_mtfrase"/>
</dbReference>
<dbReference type="GO" id="GO:0005794">
    <property type="term" value="C:Golgi apparatus"/>
    <property type="evidence" value="ECO:0007669"/>
    <property type="project" value="TreeGrafter"/>
</dbReference>
<dbReference type="AlphaFoldDB" id="A0A2V3IQ10"/>
<organism evidence="2 3">
    <name type="scientific">Gracilariopsis chorda</name>
    <dbReference type="NCBI Taxonomy" id="448386"/>
    <lineage>
        <taxon>Eukaryota</taxon>
        <taxon>Rhodophyta</taxon>
        <taxon>Florideophyceae</taxon>
        <taxon>Rhodymeniophycidae</taxon>
        <taxon>Gracilariales</taxon>
        <taxon>Gracilariaceae</taxon>
        <taxon>Gracilariopsis</taxon>
    </lineage>
</organism>
<reference evidence="2 3" key="1">
    <citation type="journal article" date="2018" name="Mol. Biol. Evol.">
        <title>Analysis of the draft genome of the red seaweed Gracilariopsis chorda provides insights into genome size evolution in Rhodophyta.</title>
        <authorList>
            <person name="Lee J."/>
            <person name="Yang E.C."/>
            <person name="Graf L."/>
            <person name="Yang J.H."/>
            <person name="Qiu H."/>
            <person name="Zel Zion U."/>
            <person name="Chan C.X."/>
            <person name="Stephens T.G."/>
            <person name="Weber A.P.M."/>
            <person name="Boo G.H."/>
            <person name="Boo S.M."/>
            <person name="Kim K.M."/>
            <person name="Shin Y."/>
            <person name="Jung M."/>
            <person name="Lee S.J."/>
            <person name="Yim H.S."/>
            <person name="Lee J.H."/>
            <person name="Bhattacharya D."/>
            <person name="Yoon H.S."/>
        </authorList>
    </citation>
    <scope>NUCLEOTIDE SEQUENCE [LARGE SCALE GENOMIC DNA]</scope>
    <source>
        <strain evidence="2 3">SKKU-2015</strain>
        <tissue evidence="2">Whole body</tissue>
    </source>
</reference>
<dbReference type="PANTHER" id="PTHR34009:SF2">
    <property type="entry name" value="PROTEIN STAR"/>
    <property type="match status" value="1"/>
</dbReference>
<comment type="caution">
    <text evidence="2">The sequence shown here is derived from an EMBL/GenBank/DDBJ whole genome shotgun (WGS) entry which is preliminary data.</text>
</comment>